<protein>
    <submittedName>
        <fullName evidence="2">Uncharacterized protein</fullName>
    </submittedName>
</protein>
<reference evidence="2" key="2">
    <citation type="journal article" date="2021" name="PeerJ">
        <title>Extensive microbial diversity within the chicken gut microbiome revealed by metagenomics and culture.</title>
        <authorList>
            <person name="Gilroy R."/>
            <person name="Ravi A."/>
            <person name="Getino M."/>
            <person name="Pursley I."/>
            <person name="Horton D.L."/>
            <person name="Alikhan N.F."/>
            <person name="Baker D."/>
            <person name="Gharbi K."/>
            <person name="Hall N."/>
            <person name="Watson M."/>
            <person name="Adriaenssens E.M."/>
            <person name="Foster-Nyarko E."/>
            <person name="Jarju S."/>
            <person name="Secka A."/>
            <person name="Antonio M."/>
            <person name="Oren A."/>
            <person name="Chaudhuri R.R."/>
            <person name="La Ragione R."/>
            <person name="Hildebrand F."/>
            <person name="Pallen M.J."/>
        </authorList>
    </citation>
    <scope>NUCLEOTIDE SEQUENCE</scope>
    <source>
        <strain evidence="2">14700</strain>
    </source>
</reference>
<dbReference type="Proteomes" id="UP000810292">
    <property type="component" value="Unassembled WGS sequence"/>
</dbReference>
<name>A0A9D9NCB1_9SPIO</name>
<evidence type="ECO:0000313" key="3">
    <source>
        <dbReference type="Proteomes" id="UP000810292"/>
    </source>
</evidence>
<reference evidence="2" key="1">
    <citation type="submission" date="2020-10" db="EMBL/GenBank/DDBJ databases">
        <authorList>
            <person name="Gilroy R."/>
        </authorList>
    </citation>
    <scope>NUCLEOTIDE SEQUENCE</scope>
    <source>
        <strain evidence="2">14700</strain>
    </source>
</reference>
<feature type="region of interest" description="Disordered" evidence="1">
    <location>
        <begin position="30"/>
        <end position="50"/>
    </location>
</feature>
<proteinExistence type="predicted"/>
<feature type="compositionally biased region" description="Basic and acidic residues" evidence="1">
    <location>
        <begin position="36"/>
        <end position="50"/>
    </location>
</feature>
<sequence>MTQTKRQTAKKKNKKKVQSAITGFSTLNQVAGVPKPSEHHSSIPVDTPKRIREPQPVCSYCGKEIENIAEAFTASDGSYVHFDCVISRIKEAERPKEDETVSYIGSGNFALIGKDEEGRYKIIKTIPFETPDKTKAMKEYIESLKEL</sequence>
<evidence type="ECO:0000256" key="1">
    <source>
        <dbReference type="SAM" id="MobiDB-lite"/>
    </source>
</evidence>
<dbReference type="AlphaFoldDB" id="A0A9D9NCB1"/>
<evidence type="ECO:0000313" key="2">
    <source>
        <dbReference type="EMBL" id="MBO8468512.1"/>
    </source>
</evidence>
<comment type="caution">
    <text evidence="2">The sequence shown here is derived from an EMBL/GenBank/DDBJ whole genome shotgun (WGS) entry which is preliminary data.</text>
</comment>
<dbReference type="EMBL" id="JADIMF010000027">
    <property type="protein sequence ID" value="MBO8468512.1"/>
    <property type="molecule type" value="Genomic_DNA"/>
</dbReference>
<organism evidence="2 3">
    <name type="scientific">Candidatus Ornithospirochaeta stercoravium</name>
    <dbReference type="NCBI Taxonomy" id="2840897"/>
    <lineage>
        <taxon>Bacteria</taxon>
        <taxon>Pseudomonadati</taxon>
        <taxon>Spirochaetota</taxon>
        <taxon>Spirochaetia</taxon>
        <taxon>Spirochaetales</taxon>
        <taxon>Spirochaetaceae</taxon>
        <taxon>Spirochaetaceae incertae sedis</taxon>
        <taxon>Candidatus Ornithospirochaeta</taxon>
    </lineage>
</organism>
<gene>
    <name evidence="2" type="ORF">IAA72_01850</name>
</gene>
<accession>A0A9D9NCB1</accession>